<dbReference type="PANTHER" id="PTHR11802:SF189">
    <property type="entry name" value="CARBOXYPEPTIDASE"/>
    <property type="match status" value="1"/>
</dbReference>
<sequence>MNTFSTLLLLALVVAASAKSFVSPPKDITTILSKKFKGARISYKEVANICEITDGVNSYSGYVHLPSCFVPDAGGAKGLPKNGSASYFFWYFPARDNPESAPTAMYFGGGPGYSGFDGSSVFPCYFNPDSNSTTLNKHSWNNHVNMLYIDNPLGVGFSYTTLANGTLDTLTNTFKPVHKHNRTTESITDIHELEEIDLTKIPATMHVTDPSTTINGTMAAARTVWRFSQVWFNEFPEYRTKNNNISIWEVSYTGFYATMFTAYFLEQNELIKSRKHEIKEATVLNMATVGIINGVTDIEAMALGWLDYARNNTYDHPIINETSYFRYDNVSSDMTTNAEHKTRNIVALSLIASQYNPFDISVEKPGAFPYEYEAAFFNQQWVQQELGVPLNYTRGNDAFPGVFFEGTGDPARYDLSHLGNILDKGLNVALVSGDRDYRCNWFSVENASLHIPFHGAKYFANSGYADIVTNSSYNGGLVREHGGLSFSRVYQAGHSAGGFQPETVSRIFERAMFRKDVATGEVELDRNHNYQSNGKTDVRNVKNNLPAPIDSVCYVLQPADTCTEEQKAALVNGTAETKDWVVTSPEGFRNKAGQRRNSI</sequence>
<dbReference type="EMBL" id="CAJSTJ010000099">
    <property type="protein sequence ID" value="CAG7556388.1"/>
    <property type="molecule type" value="Genomic_DNA"/>
</dbReference>
<gene>
    <name evidence="4" type="ORF">FEQUK3_LOCUS2105</name>
</gene>
<keyword evidence="2" id="KW-0378">Hydrolase</keyword>
<feature type="signal peptide" evidence="3">
    <location>
        <begin position="1"/>
        <end position="18"/>
    </location>
</feature>
<dbReference type="GO" id="GO:0004185">
    <property type="term" value="F:serine-type carboxypeptidase activity"/>
    <property type="evidence" value="ECO:0007669"/>
    <property type="project" value="InterPro"/>
</dbReference>
<comment type="caution">
    <text evidence="4">The sequence shown here is derived from an EMBL/GenBank/DDBJ whole genome shotgun (WGS) entry which is preliminary data.</text>
</comment>
<proteinExistence type="predicted"/>
<dbReference type="GO" id="GO:0000324">
    <property type="term" value="C:fungal-type vacuole"/>
    <property type="evidence" value="ECO:0007669"/>
    <property type="project" value="TreeGrafter"/>
</dbReference>
<protein>
    <submittedName>
        <fullName evidence="4">Uncharacterized protein</fullName>
    </submittedName>
</protein>
<accession>A0A8J2N9V8</accession>
<keyword evidence="1 3" id="KW-0732">Signal</keyword>
<evidence type="ECO:0000313" key="5">
    <source>
        <dbReference type="Proteomes" id="UP000693738"/>
    </source>
</evidence>
<dbReference type="GO" id="GO:0006508">
    <property type="term" value="P:proteolysis"/>
    <property type="evidence" value="ECO:0007669"/>
    <property type="project" value="InterPro"/>
</dbReference>
<name>A0A8J2N9V8_FUSEQ</name>
<evidence type="ECO:0000313" key="4">
    <source>
        <dbReference type="EMBL" id="CAG7556388.1"/>
    </source>
</evidence>
<dbReference type="Proteomes" id="UP000693738">
    <property type="component" value="Unassembled WGS sequence"/>
</dbReference>
<dbReference type="Pfam" id="PF00450">
    <property type="entry name" value="Peptidase_S10"/>
    <property type="match status" value="1"/>
</dbReference>
<dbReference type="PANTHER" id="PTHR11802">
    <property type="entry name" value="SERINE PROTEASE FAMILY S10 SERINE CARBOXYPEPTIDASE"/>
    <property type="match status" value="1"/>
</dbReference>
<dbReference type="InterPro" id="IPR001563">
    <property type="entry name" value="Peptidase_S10"/>
</dbReference>
<evidence type="ECO:0000256" key="2">
    <source>
        <dbReference type="ARBA" id="ARBA00022801"/>
    </source>
</evidence>
<dbReference type="AlphaFoldDB" id="A0A8J2N9V8"/>
<organism evidence="4 5">
    <name type="scientific">Fusarium equiseti</name>
    <name type="common">Fusarium scirpi</name>
    <dbReference type="NCBI Taxonomy" id="61235"/>
    <lineage>
        <taxon>Eukaryota</taxon>
        <taxon>Fungi</taxon>
        <taxon>Dikarya</taxon>
        <taxon>Ascomycota</taxon>
        <taxon>Pezizomycotina</taxon>
        <taxon>Sordariomycetes</taxon>
        <taxon>Hypocreomycetidae</taxon>
        <taxon>Hypocreales</taxon>
        <taxon>Nectriaceae</taxon>
        <taxon>Fusarium</taxon>
        <taxon>Fusarium incarnatum-equiseti species complex</taxon>
    </lineage>
</organism>
<evidence type="ECO:0000256" key="1">
    <source>
        <dbReference type="ARBA" id="ARBA00022729"/>
    </source>
</evidence>
<evidence type="ECO:0000256" key="3">
    <source>
        <dbReference type="SAM" id="SignalP"/>
    </source>
</evidence>
<feature type="chain" id="PRO_5035269407" evidence="3">
    <location>
        <begin position="19"/>
        <end position="599"/>
    </location>
</feature>
<reference evidence="4" key="1">
    <citation type="submission" date="2021-05" db="EMBL/GenBank/DDBJ databases">
        <authorList>
            <person name="Khan N."/>
        </authorList>
    </citation>
    <scope>NUCLEOTIDE SEQUENCE</scope>
</reference>